<dbReference type="SUPFAM" id="SSF56112">
    <property type="entry name" value="Protein kinase-like (PK-like)"/>
    <property type="match status" value="1"/>
</dbReference>
<dbReference type="PANTHER" id="PTHR24345:SF0">
    <property type="entry name" value="CELL CYCLE SERINE_THREONINE-PROTEIN KINASE CDC5_MSD2"/>
    <property type="match status" value="1"/>
</dbReference>
<dbReference type="GO" id="GO:0004674">
    <property type="term" value="F:protein serine/threonine kinase activity"/>
    <property type="evidence" value="ECO:0007669"/>
    <property type="project" value="UniProtKB-KW"/>
</dbReference>
<dbReference type="PROSITE" id="PS50011">
    <property type="entry name" value="PROTEIN_KINASE_DOM"/>
    <property type="match status" value="1"/>
</dbReference>
<dbReference type="AlphaFoldDB" id="A0A5S9F893"/>
<keyword evidence="3" id="KW-0547">Nucleotide-binding</keyword>
<accession>A0A5S9F893</accession>
<dbReference type="Gene3D" id="1.10.510.10">
    <property type="entry name" value="Transferase(Phosphotransferase) domain 1"/>
    <property type="match status" value="1"/>
</dbReference>
<evidence type="ECO:0000256" key="6">
    <source>
        <dbReference type="SAM" id="Phobius"/>
    </source>
</evidence>
<feature type="domain" description="Protein kinase" evidence="7">
    <location>
        <begin position="127"/>
        <end position="366"/>
    </location>
</feature>
<dbReference type="Proteomes" id="UP000326354">
    <property type="component" value="Chromosome"/>
</dbReference>
<feature type="transmembrane region" description="Helical" evidence="6">
    <location>
        <begin position="510"/>
        <end position="531"/>
    </location>
</feature>
<dbReference type="InterPro" id="IPR011009">
    <property type="entry name" value="Kinase-like_dom_sf"/>
</dbReference>
<evidence type="ECO:0000256" key="5">
    <source>
        <dbReference type="ARBA" id="ARBA00022840"/>
    </source>
</evidence>
<keyword evidence="4 8" id="KW-0418">Kinase</keyword>
<keyword evidence="6" id="KW-0472">Membrane</keyword>
<reference evidence="8 9" key="1">
    <citation type="submission" date="2019-08" db="EMBL/GenBank/DDBJ databases">
        <title>Complete genome sequence of Candidatus Uab amorphum.</title>
        <authorList>
            <person name="Shiratori T."/>
            <person name="Suzuki S."/>
            <person name="Kakizawa Y."/>
            <person name="Ishida K."/>
        </authorList>
    </citation>
    <scope>NUCLEOTIDE SEQUENCE [LARGE SCALE GENOMIC DNA]</scope>
    <source>
        <strain evidence="8 9">SRT547</strain>
    </source>
</reference>
<evidence type="ECO:0000256" key="3">
    <source>
        <dbReference type="ARBA" id="ARBA00022741"/>
    </source>
</evidence>
<name>A0A5S9F893_UABAM</name>
<dbReference type="KEGG" id="uam:UABAM_06478"/>
<dbReference type="InterPro" id="IPR000719">
    <property type="entry name" value="Prot_kinase_dom"/>
</dbReference>
<keyword evidence="6" id="KW-0812">Transmembrane</keyword>
<organism evidence="8 9">
    <name type="scientific">Uabimicrobium amorphum</name>
    <dbReference type="NCBI Taxonomy" id="2596890"/>
    <lineage>
        <taxon>Bacteria</taxon>
        <taxon>Pseudomonadati</taxon>
        <taxon>Planctomycetota</taxon>
        <taxon>Candidatus Uabimicrobiia</taxon>
        <taxon>Candidatus Uabimicrobiales</taxon>
        <taxon>Candidatus Uabimicrobiaceae</taxon>
        <taxon>Candidatus Uabimicrobium</taxon>
    </lineage>
</organism>
<evidence type="ECO:0000259" key="7">
    <source>
        <dbReference type="PROSITE" id="PS50011"/>
    </source>
</evidence>
<dbReference type="RefSeq" id="WP_151972202.1">
    <property type="nucleotide sequence ID" value="NZ_AP019860.1"/>
</dbReference>
<keyword evidence="1" id="KW-0723">Serine/threonine-protein kinase</keyword>
<dbReference type="EMBL" id="AP019860">
    <property type="protein sequence ID" value="BBM88062.1"/>
    <property type="molecule type" value="Genomic_DNA"/>
</dbReference>
<sequence length="715" mass="82616">MATTYFCNLLIIRDTADKKLTSFYSQTFNKFPTQNICIGSSVNADIIVKSLQPEHVNMYFQKTAMFMNAKANTQLNTSSMRDTFVSGAMRIPFSRESLDMFRWQIKVAPHLYIAGQIHKENIATFTLENKVKQKYGMLRKICEKEYISYRLGTRYVVQIPSPSYQDCSQQMAIAKERKKSKCQIFPYIKHINEEDKFIISEYFHGSTLENYRGQNGILSDSEVAIIAKNISKYLDKLGECKVVLTPDNILVDHNNEIRVTGLSTRIKGRYHYYNPPECMFDNMPQDLLANVYTLGVLLFELLSGRSLFSSLDDYQEAVKTNTNPNLKFLEDVSIRTEVKELVKKMLLFSRKDRASHIDVVETLERLTQKETDKPTLMEKLEHIENIQKTAMRTSSPLDHINSIIDGSSSQVDYTKQMQTSVRQPPKLGKNQTRAFVSPNESENIPDAVHKEMLETAIRPTSDKESAFTAIYDEFNDKQSPDKSQRTQHGVSNFLRANKKEINEFNKKSRYVVIGCIAFFAIVLVVLTNPFSTSQITKKKPRKIVHKKTSTTTNATKNVAAIKSPSKKKIQVTTQQKKFLRSIQTNLYVLQKPSQKYLNGILKKITIDIGNYSHTPIAGDLYNLIARLYLYKIHLDKEEQLFESFWKKEWWRQVKLNMQKAKEAYQREDVIASLQLIVLPWMPEKNYVKNTAVVYRSNKDALKDINLWLNNLVNNR</sequence>
<evidence type="ECO:0000313" key="9">
    <source>
        <dbReference type="Proteomes" id="UP000326354"/>
    </source>
</evidence>
<protein>
    <submittedName>
        <fullName evidence="8">Putative serine/threonine-protein kinase PknB</fullName>
    </submittedName>
</protein>
<evidence type="ECO:0000256" key="2">
    <source>
        <dbReference type="ARBA" id="ARBA00022679"/>
    </source>
</evidence>
<dbReference type="PANTHER" id="PTHR24345">
    <property type="entry name" value="SERINE/THREONINE-PROTEIN KINASE PLK"/>
    <property type="match status" value="1"/>
</dbReference>
<gene>
    <name evidence="8" type="ORF">UABAM_06478</name>
</gene>
<evidence type="ECO:0000256" key="1">
    <source>
        <dbReference type="ARBA" id="ARBA00022527"/>
    </source>
</evidence>
<dbReference type="Pfam" id="PF00069">
    <property type="entry name" value="Pkinase"/>
    <property type="match status" value="1"/>
</dbReference>
<proteinExistence type="predicted"/>
<evidence type="ECO:0000256" key="4">
    <source>
        <dbReference type="ARBA" id="ARBA00022777"/>
    </source>
</evidence>
<keyword evidence="9" id="KW-1185">Reference proteome</keyword>
<keyword evidence="5" id="KW-0067">ATP-binding</keyword>
<dbReference type="SMART" id="SM00220">
    <property type="entry name" value="S_TKc"/>
    <property type="match status" value="1"/>
</dbReference>
<dbReference type="GO" id="GO:0005524">
    <property type="term" value="F:ATP binding"/>
    <property type="evidence" value="ECO:0007669"/>
    <property type="project" value="UniProtKB-KW"/>
</dbReference>
<evidence type="ECO:0000313" key="8">
    <source>
        <dbReference type="EMBL" id="BBM88062.1"/>
    </source>
</evidence>
<keyword evidence="6" id="KW-1133">Transmembrane helix</keyword>
<keyword evidence="2" id="KW-0808">Transferase</keyword>